<dbReference type="EMBL" id="JAQJZL010000005">
    <property type="protein sequence ID" value="KAJ6041395.1"/>
    <property type="molecule type" value="Genomic_DNA"/>
</dbReference>
<evidence type="ECO:0000256" key="1">
    <source>
        <dbReference type="SAM" id="SignalP"/>
    </source>
</evidence>
<reference evidence="2" key="2">
    <citation type="submission" date="2023-01" db="EMBL/GenBank/DDBJ databases">
        <authorList>
            <person name="Petersen C."/>
        </authorList>
    </citation>
    <scope>NUCLEOTIDE SEQUENCE</scope>
    <source>
        <strain evidence="2">IBT 15450</strain>
    </source>
</reference>
<gene>
    <name evidence="2" type="ORF">N7460_006785</name>
</gene>
<keyword evidence="1" id="KW-0732">Signal</keyword>
<protein>
    <recommendedName>
        <fullName evidence="4">RxLR effector protein</fullName>
    </recommendedName>
</protein>
<name>A0AAD6IBU2_PENCN</name>
<proteinExistence type="predicted"/>
<organism evidence="2 3">
    <name type="scientific">Penicillium canescens</name>
    <dbReference type="NCBI Taxonomy" id="5083"/>
    <lineage>
        <taxon>Eukaryota</taxon>
        <taxon>Fungi</taxon>
        <taxon>Dikarya</taxon>
        <taxon>Ascomycota</taxon>
        <taxon>Pezizomycotina</taxon>
        <taxon>Eurotiomycetes</taxon>
        <taxon>Eurotiomycetidae</taxon>
        <taxon>Eurotiales</taxon>
        <taxon>Aspergillaceae</taxon>
        <taxon>Penicillium</taxon>
    </lineage>
</organism>
<evidence type="ECO:0000313" key="3">
    <source>
        <dbReference type="Proteomes" id="UP001219568"/>
    </source>
</evidence>
<keyword evidence="3" id="KW-1185">Reference proteome</keyword>
<evidence type="ECO:0000313" key="2">
    <source>
        <dbReference type="EMBL" id="KAJ6041395.1"/>
    </source>
</evidence>
<feature type="chain" id="PRO_5042129354" description="RxLR effector protein" evidence="1">
    <location>
        <begin position="17"/>
        <end position="89"/>
    </location>
</feature>
<accession>A0AAD6IBU2</accession>
<evidence type="ECO:0008006" key="4">
    <source>
        <dbReference type="Google" id="ProtNLM"/>
    </source>
</evidence>
<dbReference type="Proteomes" id="UP001219568">
    <property type="component" value="Unassembled WGS sequence"/>
</dbReference>
<feature type="signal peptide" evidence="1">
    <location>
        <begin position="1"/>
        <end position="16"/>
    </location>
</feature>
<dbReference type="AlphaFoldDB" id="A0AAD6IBU2"/>
<reference evidence="2" key="1">
    <citation type="journal article" date="2023" name="IMA Fungus">
        <title>Comparative genomic study of the Penicillium genus elucidates a diverse pangenome and 15 lateral gene transfer events.</title>
        <authorList>
            <person name="Petersen C."/>
            <person name="Sorensen T."/>
            <person name="Nielsen M.R."/>
            <person name="Sondergaard T.E."/>
            <person name="Sorensen J.L."/>
            <person name="Fitzpatrick D.A."/>
            <person name="Frisvad J.C."/>
            <person name="Nielsen K.L."/>
        </authorList>
    </citation>
    <scope>NUCLEOTIDE SEQUENCE</scope>
    <source>
        <strain evidence="2">IBT 15450</strain>
    </source>
</reference>
<comment type="caution">
    <text evidence="2">The sequence shown here is derived from an EMBL/GenBank/DDBJ whole genome shotgun (WGS) entry which is preliminary data.</text>
</comment>
<sequence>MQLRAVFISLAMAASAFPLASINLEDPNALNVDIAKRGDQLSTSTETADHVNESDAPLPIDARETTSIDIARRTNLTKDLVITYKLNRK</sequence>